<reference evidence="5 6" key="1">
    <citation type="submission" date="2024-01" db="EMBL/GenBank/DDBJ databases">
        <title>The complete chloroplast genome sequence of Lithospermum erythrorhizon: insights into the phylogenetic relationship among Boraginaceae species and the maternal lineages of purple gromwells.</title>
        <authorList>
            <person name="Okada T."/>
            <person name="Watanabe K."/>
        </authorList>
    </citation>
    <scope>NUCLEOTIDE SEQUENCE [LARGE SCALE GENOMIC DNA]</scope>
</reference>
<evidence type="ECO:0000256" key="2">
    <source>
        <dbReference type="ARBA" id="ARBA00023002"/>
    </source>
</evidence>
<gene>
    <name evidence="5" type="ORF">LIER_09695</name>
</gene>
<organism evidence="5 6">
    <name type="scientific">Lithospermum erythrorhizon</name>
    <name type="common">Purple gromwell</name>
    <name type="synonym">Lithospermum officinale var. erythrorhizon</name>
    <dbReference type="NCBI Taxonomy" id="34254"/>
    <lineage>
        <taxon>Eukaryota</taxon>
        <taxon>Viridiplantae</taxon>
        <taxon>Streptophyta</taxon>
        <taxon>Embryophyta</taxon>
        <taxon>Tracheophyta</taxon>
        <taxon>Spermatophyta</taxon>
        <taxon>Magnoliopsida</taxon>
        <taxon>eudicotyledons</taxon>
        <taxon>Gunneridae</taxon>
        <taxon>Pentapetalae</taxon>
        <taxon>asterids</taxon>
        <taxon>lamiids</taxon>
        <taxon>Boraginales</taxon>
        <taxon>Boraginaceae</taxon>
        <taxon>Boraginoideae</taxon>
        <taxon>Lithospermeae</taxon>
        <taxon>Lithospermum</taxon>
    </lineage>
</organism>
<evidence type="ECO:0000313" key="6">
    <source>
        <dbReference type="Proteomes" id="UP001454036"/>
    </source>
</evidence>
<keyword evidence="2" id="KW-0560">Oxidoreductase</keyword>
<dbReference type="InterPro" id="IPR016162">
    <property type="entry name" value="Ald_DH_N"/>
</dbReference>
<feature type="domain" description="Aldehyde dehydrogenase" evidence="4">
    <location>
        <begin position="28"/>
        <end position="223"/>
    </location>
</feature>
<dbReference type="GO" id="GO:0004029">
    <property type="term" value="F:aldehyde dehydrogenase (NAD+) activity"/>
    <property type="evidence" value="ECO:0007669"/>
    <property type="project" value="TreeGrafter"/>
</dbReference>
<keyword evidence="6" id="KW-1185">Reference proteome</keyword>
<dbReference type="EMBL" id="BAABME010001667">
    <property type="protein sequence ID" value="GAA0150844.1"/>
    <property type="molecule type" value="Genomic_DNA"/>
</dbReference>
<dbReference type="InterPro" id="IPR012394">
    <property type="entry name" value="Aldehyde_DH_NAD(P)"/>
</dbReference>
<dbReference type="PANTHER" id="PTHR43570:SF30">
    <property type="entry name" value="ALDEHYDE DEHYDROGENASE"/>
    <property type="match status" value="1"/>
</dbReference>
<protein>
    <submittedName>
        <fullName evidence="5">Dehydrogenase</fullName>
    </submittedName>
</protein>
<dbReference type="GO" id="GO:0005737">
    <property type="term" value="C:cytoplasm"/>
    <property type="evidence" value="ECO:0007669"/>
    <property type="project" value="TreeGrafter"/>
</dbReference>
<dbReference type="Proteomes" id="UP001454036">
    <property type="component" value="Unassembled WGS sequence"/>
</dbReference>
<dbReference type="SUPFAM" id="SSF53720">
    <property type="entry name" value="ALDH-like"/>
    <property type="match status" value="1"/>
</dbReference>
<feature type="coiled-coil region" evidence="3">
    <location>
        <begin position="33"/>
        <end position="61"/>
    </location>
</feature>
<dbReference type="InterPro" id="IPR016161">
    <property type="entry name" value="Ald_DH/histidinol_DH"/>
</dbReference>
<sequence length="239" mass="26198">MESMNSLEDDLKELRDTYNSGVTKTESWRRSQLKALLNLLVEKEDDILKALQQDLGKHRAEAYRDEVGTIIKSVNFALKFLKQWMKSTKAKLPLAVFPTTAELVPEPLGLVLVISSWNFPFGLSLEPLIGALAAGNVVVLKPSELAPACSSVLASTIHSYLDTKAVKVIQGDVLVGQKLLQQKWDKILFTGSTRVAQAVMSAAAKHLTPVTLELGGKCPTIVDSITTSRTRENIEWPSG</sequence>
<evidence type="ECO:0000313" key="5">
    <source>
        <dbReference type="EMBL" id="GAA0150844.1"/>
    </source>
</evidence>
<proteinExistence type="inferred from homology"/>
<keyword evidence="3" id="KW-0175">Coiled coil</keyword>
<name>A0AAV3PGK8_LITER</name>
<dbReference type="PANTHER" id="PTHR43570">
    <property type="entry name" value="ALDEHYDE DEHYDROGENASE"/>
    <property type="match status" value="1"/>
</dbReference>
<dbReference type="InterPro" id="IPR015590">
    <property type="entry name" value="Aldehyde_DH_dom"/>
</dbReference>
<dbReference type="Gene3D" id="3.40.605.10">
    <property type="entry name" value="Aldehyde Dehydrogenase, Chain A, domain 1"/>
    <property type="match status" value="1"/>
</dbReference>
<dbReference type="AlphaFoldDB" id="A0AAV3PGK8"/>
<comment type="caution">
    <text evidence="5">The sequence shown here is derived from an EMBL/GenBank/DDBJ whole genome shotgun (WGS) entry which is preliminary data.</text>
</comment>
<dbReference type="Pfam" id="PF00171">
    <property type="entry name" value="Aldedh"/>
    <property type="match status" value="1"/>
</dbReference>
<dbReference type="GO" id="GO:0006081">
    <property type="term" value="P:aldehyde metabolic process"/>
    <property type="evidence" value="ECO:0007669"/>
    <property type="project" value="InterPro"/>
</dbReference>
<evidence type="ECO:0000256" key="3">
    <source>
        <dbReference type="SAM" id="Coils"/>
    </source>
</evidence>
<dbReference type="FunFam" id="3.40.605.10:FF:000004">
    <property type="entry name" value="Aldehyde dehydrogenase"/>
    <property type="match status" value="1"/>
</dbReference>
<accession>A0AAV3PGK8</accession>
<comment type="similarity">
    <text evidence="1">Belongs to the aldehyde dehydrogenase family.</text>
</comment>
<evidence type="ECO:0000256" key="1">
    <source>
        <dbReference type="ARBA" id="ARBA00009986"/>
    </source>
</evidence>
<evidence type="ECO:0000259" key="4">
    <source>
        <dbReference type="Pfam" id="PF00171"/>
    </source>
</evidence>